<dbReference type="CDD" id="cd09630">
    <property type="entry name" value="CDH_like_cytochrome"/>
    <property type="match status" value="1"/>
</dbReference>
<dbReference type="PROSITE" id="PS50939">
    <property type="entry name" value="CYTOCHROME_B561"/>
    <property type="match status" value="1"/>
</dbReference>
<dbReference type="Gene3D" id="3.40.50.720">
    <property type="entry name" value="NAD(P)-binding Rossmann-like Domain"/>
    <property type="match status" value="1"/>
</dbReference>
<dbReference type="EMBL" id="JACYCD010000048">
    <property type="protein sequence ID" value="KAF8709565.1"/>
    <property type="molecule type" value="Genomic_DNA"/>
</dbReference>
<comment type="similarity">
    <text evidence="3 13 14">Belongs to the NDK family.</text>
</comment>
<keyword evidence="8 16" id="KW-0812">Transmembrane</keyword>
<evidence type="ECO:0000256" key="15">
    <source>
        <dbReference type="SAM" id="MobiDB-lite"/>
    </source>
</evidence>
<dbReference type="NCBIfam" id="NF001908">
    <property type="entry name" value="PRK00668.1"/>
    <property type="match status" value="1"/>
</dbReference>
<keyword evidence="10" id="KW-0249">Electron transport</keyword>
<feature type="non-terminal residue" evidence="19">
    <location>
        <position position="1"/>
    </location>
</feature>
<evidence type="ECO:0000256" key="2">
    <source>
        <dbReference type="ARBA" id="ARBA00004370"/>
    </source>
</evidence>
<feature type="binding site" evidence="13">
    <location>
        <position position="655"/>
    </location>
    <ligand>
        <name>ATP</name>
        <dbReference type="ChEBI" id="CHEBI:30616"/>
    </ligand>
</feature>
<keyword evidence="19" id="KW-0489">Methyltransferase</keyword>
<dbReference type="PRINTS" id="PR01243">
    <property type="entry name" value="NUCDPKINASE"/>
</dbReference>
<dbReference type="Gene3D" id="3.40.30.10">
    <property type="entry name" value="Glutaredoxin"/>
    <property type="match status" value="1"/>
</dbReference>
<dbReference type="HAMAP" id="MF_00451">
    <property type="entry name" value="NDP_kinase"/>
    <property type="match status" value="1"/>
</dbReference>
<evidence type="ECO:0000256" key="3">
    <source>
        <dbReference type="ARBA" id="ARBA00008142"/>
    </source>
</evidence>
<feature type="transmembrane region" description="Helical" evidence="16">
    <location>
        <begin position="1020"/>
        <end position="1045"/>
    </location>
</feature>
<dbReference type="PROSITE" id="PS51374">
    <property type="entry name" value="NDPK_LIKE"/>
    <property type="match status" value="1"/>
</dbReference>
<accession>A0A8H7HWF9</accession>
<feature type="active site" description="Pros-phosphohistidine intermediate" evidence="13">
    <location>
        <position position="679"/>
    </location>
</feature>
<feature type="binding site" evidence="13">
    <location>
        <position position="573"/>
    </location>
    <ligand>
        <name>ATP</name>
        <dbReference type="ChEBI" id="CHEBI:30616"/>
    </ligand>
</feature>
<dbReference type="InterPro" id="IPR034907">
    <property type="entry name" value="NDK-like_dom"/>
</dbReference>
<dbReference type="InterPro" id="IPR036249">
    <property type="entry name" value="Thioredoxin-like_sf"/>
</dbReference>
<dbReference type="Pfam" id="PF03188">
    <property type="entry name" value="Cytochrom_B561"/>
    <property type="match status" value="1"/>
</dbReference>
<evidence type="ECO:0000313" key="20">
    <source>
        <dbReference type="Proteomes" id="UP000602905"/>
    </source>
</evidence>
<dbReference type="SUPFAM" id="SSF52833">
    <property type="entry name" value="Thioredoxin-like"/>
    <property type="match status" value="1"/>
</dbReference>
<evidence type="ECO:0000256" key="4">
    <source>
        <dbReference type="ARBA" id="ARBA00012966"/>
    </source>
</evidence>
<evidence type="ECO:0000259" key="17">
    <source>
        <dbReference type="PROSITE" id="PS50836"/>
    </source>
</evidence>
<dbReference type="InterPro" id="IPR036291">
    <property type="entry name" value="NAD(P)-bd_dom_sf"/>
</dbReference>
<gene>
    <name evidence="19" type="ORF">RHS03_02831</name>
</gene>
<evidence type="ECO:0000256" key="10">
    <source>
        <dbReference type="ARBA" id="ARBA00022982"/>
    </source>
</evidence>
<dbReference type="PANTHER" id="PTHR45458:SF1">
    <property type="entry name" value="SHORT CHAIN DEHYDROGENASE"/>
    <property type="match status" value="1"/>
</dbReference>
<evidence type="ECO:0000256" key="9">
    <source>
        <dbReference type="ARBA" id="ARBA00022777"/>
    </source>
</evidence>
<dbReference type="AlphaFoldDB" id="A0A8H7HWF9"/>
<dbReference type="Gene3D" id="3.30.70.141">
    <property type="entry name" value="Nucleoside diphosphate kinase-like domain"/>
    <property type="match status" value="1"/>
</dbReference>
<dbReference type="SUPFAM" id="SSF51735">
    <property type="entry name" value="NAD(P)-binding Rossmann-fold domains"/>
    <property type="match status" value="1"/>
</dbReference>
<dbReference type="PROSITE" id="PS50836">
    <property type="entry name" value="DOMON"/>
    <property type="match status" value="1"/>
</dbReference>
<dbReference type="GO" id="GO:0006241">
    <property type="term" value="P:CTP biosynthetic process"/>
    <property type="evidence" value="ECO:0007669"/>
    <property type="project" value="InterPro"/>
</dbReference>
<evidence type="ECO:0000256" key="7">
    <source>
        <dbReference type="ARBA" id="ARBA00022679"/>
    </source>
</evidence>
<dbReference type="CDD" id="cd05325">
    <property type="entry name" value="carb_red_sniffer_like_SDR_c"/>
    <property type="match status" value="1"/>
</dbReference>
<dbReference type="PANTHER" id="PTHR45458">
    <property type="entry name" value="SHORT-CHAIN DEHYDROGENASE/REDUCTASE SDR"/>
    <property type="match status" value="1"/>
</dbReference>
<organism evidence="19 20">
    <name type="scientific">Rhizoctonia solani</name>
    <dbReference type="NCBI Taxonomy" id="456999"/>
    <lineage>
        <taxon>Eukaryota</taxon>
        <taxon>Fungi</taxon>
        <taxon>Dikarya</taxon>
        <taxon>Basidiomycota</taxon>
        <taxon>Agaricomycotina</taxon>
        <taxon>Agaricomycetes</taxon>
        <taxon>Cantharellales</taxon>
        <taxon>Ceratobasidiaceae</taxon>
        <taxon>Rhizoctonia</taxon>
    </lineage>
</organism>
<dbReference type="CDD" id="cd08760">
    <property type="entry name" value="Cyt_b561_FRRS1_like"/>
    <property type="match status" value="1"/>
</dbReference>
<feature type="transmembrane region" description="Helical" evidence="16">
    <location>
        <begin position="1169"/>
        <end position="1188"/>
    </location>
</feature>
<feature type="domain" description="DOMON" evidence="17">
    <location>
        <begin position="832"/>
        <end position="944"/>
    </location>
</feature>
<dbReference type="SUPFAM" id="SSF49344">
    <property type="entry name" value="CBD9-like"/>
    <property type="match status" value="1"/>
</dbReference>
<comment type="subcellular location">
    <subcellularLocation>
        <location evidence="2">Membrane</location>
    </subcellularLocation>
</comment>
<dbReference type="InterPro" id="IPR002347">
    <property type="entry name" value="SDR_fam"/>
</dbReference>
<dbReference type="GO" id="GO:0006183">
    <property type="term" value="P:GTP biosynthetic process"/>
    <property type="evidence" value="ECO:0007669"/>
    <property type="project" value="InterPro"/>
</dbReference>
<feature type="transmembrane region" description="Helical" evidence="16">
    <location>
        <begin position="1057"/>
        <end position="1079"/>
    </location>
</feature>
<feature type="binding site" evidence="13">
    <location>
        <position position="621"/>
    </location>
    <ligand>
        <name>ATP</name>
        <dbReference type="ChEBI" id="CHEBI:30616"/>
    </ligand>
</feature>
<comment type="caution">
    <text evidence="19">The sequence shown here is derived from an EMBL/GenBank/DDBJ whole genome shotgun (WGS) entry which is preliminary data.</text>
</comment>
<dbReference type="SMART" id="SM00562">
    <property type="entry name" value="NDK"/>
    <property type="match status" value="1"/>
</dbReference>
<dbReference type="Proteomes" id="UP000602905">
    <property type="component" value="Unassembled WGS sequence"/>
</dbReference>
<dbReference type="CDD" id="cd04413">
    <property type="entry name" value="NDPk_I"/>
    <property type="match status" value="1"/>
</dbReference>
<feature type="transmembrane region" description="Helical" evidence="16">
    <location>
        <begin position="1127"/>
        <end position="1149"/>
    </location>
</feature>
<feature type="binding site" evidence="13">
    <location>
        <position position="649"/>
    </location>
    <ligand>
        <name>ATP</name>
        <dbReference type="ChEBI" id="CHEBI:30616"/>
    </ligand>
</feature>
<evidence type="ECO:0000256" key="12">
    <source>
        <dbReference type="ARBA" id="ARBA00023136"/>
    </source>
</evidence>
<dbReference type="Gene3D" id="1.20.120.1770">
    <property type="match status" value="1"/>
</dbReference>
<evidence type="ECO:0000256" key="8">
    <source>
        <dbReference type="ARBA" id="ARBA00022692"/>
    </source>
</evidence>
<reference evidence="19" key="1">
    <citation type="submission" date="2020-09" db="EMBL/GenBank/DDBJ databases">
        <title>Comparative genome analyses of four rice-infecting Rhizoctonia solani isolates reveal extensive enrichment of homogalacturonan modification genes.</title>
        <authorList>
            <person name="Lee D.-Y."/>
            <person name="Jeon J."/>
            <person name="Kim K.-T."/>
            <person name="Cheong K."/>
            <person name="Song H."/>
            <person name="Choi G."/>
            <person name="Ko J."/>
            <person name="Opiyo S.O."/>
            <person name="Zuo S."/>
            <person name="Madhav S."/>
            <person name="Lee Y.-H."/>
            <person name="Wang G.-L."/>
        </authorList>
    </citation>
    <scope>NUCLEOTIDE SEQUENCE</scope>
    <source>
        <strain evidence="19">AG1-IA WGL</strain>
    </source>
</reference>
<feature type="region of interest" description="Disordered" evidence="15">
    <location>
        <begin position="54"/>
        <end position="79"/>
    </location>
</feature>
<evidence type="ECO:0000256" key="13">
    <source>
        <dbReference type="PROSITE-ProRule" id="PRU00706"/>
    </source>
</evidence>
<comment type="cofactor">
    <cofactor evidence="1">
        <name>Mg(2+)</name>
        <dbReference type="ChEBI" id="CHEBI:18420"/>
    </cofactor>
</comment>
<dbReference type="Pfam" id="PF00106">
    <property type="entry name" value="adh_short"/>
    <property type="match status" value="1"/>
</dbReference>
<keyword evidence="12 16" id="KW-0472">Membrane</keyword>
<dbReference type="OrthoDB" id="366214at2759"/>
<feature type="domain" description="Cytochrome b561" evidence="18">
    <location>
        <begin position="981"/>
        <end position="1186"/>
    </location>
</feature>
<evidence type="ECO:0000256" key="14">
    <source>
        <dbReference type="RuleBase" id="RU004011"/>
    </source>
</evidence>
<dbReference type="InterPro" id="IPR015920">
    <property type="entry name" value="Cellobiose_DH-like_cyt"/>
</dbReference>
<dbReference type="InterPro" id="IPR001564">
    <property type="entry name" value="Nucleoside_diP_kinase"/>
</dbReference>
<dbReference type="FunFam" id="3.30.70.141:FF:000002">
    <property type="entry name" value="Nucleoside diphosphate kinase"/>
    <property type="match status" value="1"/>
</dbReference>
<feature type="transmembrane region" description="Helical" evidence="16">
    <location>
        <begin position="1091"/>
        <end position="1115"/>
    </location>
</feature>
<keyword evidence="11 16" id="KW-1133">Transmembrane helix</keyword>
<dbReference type="GO" id="GO:0016020">
    <property type="term" value="C:membrane"/>
    <property type="evidence" value="ECO:0007669"/>
    <property type="project" value="UniProtKB-SubCell"/>
</dbReference>
<proteinExistence type="inferred from homology"/>
<dbReference type="GO" id="GO:0006228">
    <property type="term" value="P:UTP biosynthetic process"/>
    <property type="evidence" value="ECO:0007669"/>
    <property type="project" value="InterPro"/>
</dbReference>
<evidence type="ECO:0000256" key="11">
    <source>
        <dbReference type="ARBA" id="ARBA00022989"/>
    </source>
</evidence>
<evidence type="ECO:0000313" key="19">
    <source>
        <dbReference type="EMBL" id="KAF8709565.1"/>
    </source>
</evidence>
<dbReference type="GO" id="GO:0008168">
    <property type="term" value="F:methyltransferase activity"/>
    <property type="evidence" value="ECO:0007669"/>
    <property type="project" value="UniProtKB-KW"/>
</dbReference>
<dbReference type="GO" id="GO:0016616">
    <property type="term" value="F:oxidoreductase activity, acting on the CH-OH group of donors, NAD or NADP as acceptor"/>
    <property type="evidence" value="ECO:0007669"/>
    <property type="project" value="TreeGrafter"/>
</dbReference>
<dbReference type="Gene3D" id="2.60.40.1210">
    <property type="entry name" value="Cellobiose dehydrogenase, cytochrome domain"/>
    <property type="match status" value="1"/>
</dbReference>
<name>A0A8H7HWF9_9AGAM</name>
<protein>
    <recommendedName>
        <fullName evidence="5">Nucleoside diphosphate kinase</fullName>
        <ecNumber evidence="4">2.7.4.6</ecNumber>
    </recommendedName>
</protein>
<dbReference type="SMART" id="SM00665">
    <property type="entry name" value="B561"/>
    <property type="match status" value="1"/>
</dbReference>
<dbReference type="InterPro" id="IPR036850">
    <property type="entry name" value="NDK-like_dom_sf"/>
</dbReference>
<evidence type="ECO:0000256" key="16">
    <source>
        <dbReference type="SAM" id="Phobius"/>
    </source>
</evidence>
<dbReference type="GO" id="GO:0032259">
    <property type="term" value="P:methylation"/>
    <property type="evidence" value="ECO:0007669"/>
    <property type="project" value="UniProtKB-KW"/>
</dbReference>
<dbReference type="InterPro" id="IPR023005">
    <property type="entry name" value="Nucleoside_diP_kinase_AS"/>
</dbReference>
<dbReference type="Pfam" id="PF00334">
    <property type="entry name" value="NDK"/>
    <property type="match status" value="1"/>
</dbReference>
<dbReference type="EC" id="2.7.4.6" evidence="4"/>
<evidence type="ECO:0000256" key="1">
    <source>
        <dbReference type="ARBA" id="ARBA00001946"/>
    </source>
</evidence>
<sequence length="1223" mass="133412">MPGSRGASHVFFVPTSTPRVLPLSYHPTMSHSEDADVLRPPTPEVDAKVSELASRLQSSATRDTTIGSGKDIDDGFSDDEDEDKLFEELEKDEFDMSGLREKRMEELKAQIAQVRDMRENEHGRLTEITDEKEVIKTIFVENVPWLVEKLQVKVLPCVICFVRGVSKDRIVGFEELGNEDGFKTAKLELRLTQSGWYTNVVSLVRLFTLLWMSAGVIDKPDEPHQKLVTPFGTTERILFDMVGARYLIVGANRGIGLEFVKQLLGKSESKVIGTYRNAQTIDELKKLSEAPSNKDRLNLVRLDMNDEQSCKDAANEVRANLGEIDILVVNAGANGGKPLLTEDIANISRLFDNNVLGPIRVCQAFVPLLQNRSTANEVLPKIALISSESGSITVSKHGRGPAYAISKAGLNMMGRKLAHELEFSNVAVGLLHPGWVQTDMGGSGAIVTPEDSVRGMLQVIDKLDIGNSGGFWDYEGKEHPCPHLDLSARRFLVPPSNSRLSMETTLNRLPHITRRDFLVSLLTALVLALFLTTTRQTQPAPTVAVTRPLESLRHPPPLLKMPNNQERSYIMIKPDGVQRALVGEILSRFEKRGFKIVALKLVHATKEHLEEHYGDLKDKPFFPGLIKYMASGPVVAIVIEGLDAVKTGRAMLGATNPLASGPGTIRGDYALAVGRNICHGSDSIESAEKEINHWFPEGIVQYTDDKATWIFDATNEVRRFDWRRSTSTSREAGGKPIANVPVFSTWRGSLLGDRPAAGFQVRSLEGIDKPHAEVSSLFLVLTESGHDVNSTLCHNVSGIKMRLPSIWPRVGLFAIATARYAAAATGGSYCGTLVCVTGTISGSDTIYTLNTTASFANVGWMAVGFGESMVGSPMVIMWANEDGTLVLSQREATAAHAQPQVVSTPPRVAAIRSDLSTLTGSAVSFSFSVPSSGQSSERMIYAFGRTKPNSNSVSATLAQHSVTGSFTLNLAGTVPDSPLISASPSGTGSVTTTTLAVPTQSGGSGSDTLTIPYSAAERKLLAHGILSALGFCFFLPIGVLQARFLRIWWPTWFKTHWVVQAGLAGPFIVAGFALAVNVVQEAGMRHFNDKHTIIGLVLFLLYVCQALYGLIIHIVKDPYRRRRPAQNYGHAILGLAIIALSLYQVWLGFNHEWPSTTGRDRPAQGLRTFWIIWVVVLGAAYIIGLALLPKQYKAERYAVQDGGKNVGYSASDVNVHPMSTRGA</sequence>
<keyword evidence="7 19" id="KW-0808">Transferase</keyword>
<keyword evidence="6" id="KW-0813">Transport</keyword>
<dbReference type="GO" id="GO:0004550">
    <property type="term" value="F:nucleoside diphosphate kinase activity"/>
    <property type="evidence" value="ECO:0007669"/>
    <property type="project" value="UniProtKB-EC"/>
</dbReference>
<dbReference type="InterPro" id="IPR005018">
    <property type="entry name" value="DOMON_domain"/>
</dbReference>
<dbReference type="InterPro" id="IPR006593">
    <property type="entry name" value="Cyt_b561/ferric_Rdtase_TM"/>
</dbReference>
<evidence type="ECO:0000256" key="5">
    <source>
        <dbReference type="ARBA" id="ARBA00017632"/>
    </source>
</evidence>
<dbReference type="PROSITE" id="PS00469">
    <property type="entry name" value="NDPK"/>
    <property type="match status" value="1"/>
</dbReference>
<feature type="binding site" evidence="13">
    <location>
        <position position="676"/>
    </location>
    <ligand>
        <name>ATP</name>
        <dbReference type="ChEBI" id="CHEBI:30616"/>
    </ligand>
</feature>
<evidence type="ECO:0000259" key="18">
    <source>
        <dbReference type="PROSITE" id="PS50939"/>
    </source>
</evidence>
<evidence type="ECO:0000256" key="6">
    <source>
        <dbReference type="ARBA" id="ARBA00022448"/>
    </source>
</evidence>
<dbReference type="InterPro" id="IPR052184">
    <property type="entry name" value="SDR_enzymes"/>
</dbReference>
<keyword evidence="9" id="KW-0418">Kinase</keyword>
<feature type="binding site" evidence="13">
    <location>
        <position position="666"/>
    </location>
    <ligand>
        <name>ATP</name>
        <dbReference type="ChEBI" id="CHEBI:30616"/>
    </ligand>
</feature>
<dbReference type="SMART" id="SM00664">
    <property type="entry name" value="DoH"/>
    <property type="match status" value="1"/>
</dbReference>
<dbReference type="SUPFAM" id="SSF54919">
    <property type="entry name" value="Nucleoside diphosphate kinase, NDK"/>
    <property type="match status" value="1"/>
</dbReference>
<dbReference type="Pfam" id="PF16010">
    <property type="entry name" value="CDH-cyt"/>
    <property type="match status" value="1"/>
</dbReference>
<feature type="compositionally biased region" description="Polar residues" evidence="15">
    <location>
        <begin position="55"/>
        <end position="65"/>
    </location>
</feature>